<gene>
    <name evidence="1" type="ORF">PSTT_09917</name>
</gene>
<dbReference type="VEuPathDB" id="FungiDB:PSTT_09917"/>
<sequence>MADVIPPVEMVKIQNEDRDLGFDGTNVEEFLHWYQKAAKEDGASEDDMAQQLGCFVLSDDLLNIVENMEGYEPPNWPKLKASMVAYWGRAKIPRFTLKDLERLLLSWSEKDDISPARDYPNFCDSLEPIVSHLLENNDISTEKLQNILYQAFSRVPQCSLHRSTSALKLNEILSRPEIDYRATINISSLLESPSTVFRDVMATPSVPNLDKGTLDAEPEPLKQSIEDPGEAAVSLLPPIPSPIQPSLFQSEVCLENDVKNNHIDVLDNSLCEISNVIVSDVVVSETLEEFDISVSDPFLGLCSCPLGLLRCPIHDNQLVEVTEVGERILSLDPLKRQIKKPVSDSQAKINLKVWEEPSGLGEDHNHFIDRFDPIDFNFNIDSPIFDITSTHNQEPKHFLDSVMSLIPNSDRQKASNPAKITKEISAPLGRHRLGPLSLNSATLRKENKSPLFHSKEEDVLFPEYSSTLHLKKDQDTLLQDFLQKPLRDENKLPSFHSKEEVLLQEPALLFQDLPQDPLQDKNTQLSFHLKNTNSFPEPVSPVWDQLRNKDKLSCVEFGRKEEAKWRNWGTKVSPPNCASPRLDTLLCVKTTPCATYVSEASVSRSSRCSGVNGIQPSGEQPFQDQALSFQDRLRDENKLPPVHFEEALGSFCDEFAMFDSNEDQDYLFQAPAPPFQDSLQDSLRDEGKLLSFQVVYGQGTTICCQRRRDRGSISVEAKRLERGQEELRDEDKLNWFYLKMGHSAPEVPQAIGYKVNQYSHLIYNTFQPSPSSIKFRTNSKSFQAPNSSAVALHLFNEFDQSDCAQYWNEDPMTSKAPIFLSFPCSQQSSASSFVALNGIPSLSSYSSIAPDITSQFGLENNLTNNINDDRKTATSAPSSKNLPIMFSNVLSTLVPEFIQAISTFLNYTPSHGVLDQALSFSSQNNSIDSLVPILGDYLFLLALSNEAGCSLAWNRSGIGPDLVFPSEDHLRNEDKLPSFHWNPRGSIPEEALQSKTLSTTFWYSIGWQLSSVQVMVVIESLSWEKIIQAG</sequence>
<dbReference type="Proteomes" id="UP000239156">
    <property type="component" value="Unassembled WGS sequence"/>
</dbReference>
<organism evidence="1 2">
    <name type="scientific">Puccinia striiformis</name>
    <dbReference type="NCBI Taxonomy" id="27350"/>
    <lineage>
        <taxon>Eukaryota</taxon>
        <taxon>Fungi</taxon>
        <taxon>Dikarya</taxon>
        <taxon>Basidiomycota</taxon>
        <taxon>Pucciniomycotina</taxon>
        <taxon>Pucciniomycetes</taxon>
        <taxon>Pucciniales</taxon>
        <taxon>Pucciniaceae</taxon>
        <taxon>Puccinia</taxon>
    </lineage>
</organism>
<evidence type="ECO:0000313" key="1">
    <source>
        <dbReference type="EMBL" id="POW05127.1"/>
    </source>
</evidence>
<comment type="caution">
    <text evidence="1">The sequence shown here is derived from an EMBL/GenBank/DDBJ whole genome shotgun (WGS) entry which is preliminary data.</text>
</comment>
<evidence type="ECO:0000313" key="2">
    <source>
        <dbReference type="Proteomes" id="UP000239156"/>
    </source>
</evidence>
<proteinExistence type="predicted"/>
<name>A0A2S4V6L4_9BASI</name>
<dbReference type="EMBL" id="PKSL01000102">
    <property type="protein sequence ID" value="POW05127.1"/>
    <property type="molecule type" value="Genomic_DNA"/>
</dbReference>
<dbReference type="AlphaFoldDB" id="A0A2S4V6L4"/>
<dbReference type="VEuPathDB" id="FungiDB:PSHT_04809"/>
<protein>
    <submittedName>
        <fullName evidence="1">Uncharacterized protein</fullName>
    </submittedName>
</protein>
<dbReference type="VEuPathDB" id="FungiDB:PSHT_04808"/>
<accession>A0A2S4V6L4</accession>
<keyword evidence="2" id="KW-1185">Reference proteome</keyword>
<reference evidence="1" key="1">
    <citation type="submission" date="2017-12" db="EMBL/GenBank/DDBJ databases">
        <title>Gene loss provides genomic basis for host adaptation in cereal stripe rust fungi.</title>
        <authorList>
            <person name="Xia C."/>
        </authorList>
    </citation>
    <scope>NUCLEOTIDE SEQUENCE [LARGE SCALE GENOMIC DNA]</scope>
    <source>
        <strain evidence="1">93-210</strain>
    </source>
</reference>